<dbReference type="EMBL" id="JBHSMJ010000008">
    <property type="protein sequence ID" value="MFC5447597.1"/>
    <property type="molecule type" value="Genomic_DNA"/>
</dbReference>
<dbReference type="Proteomes" id="UP001596044">
    <property type="component" value="Unassembled WGS sequence"/>
</dbReference>
<accession>A0ABW0K3F4</accession>
<organism evidence="1 2">
    <name type="scientific">Paenibacillus aestuarii</name>
    <dbReference type="NCBI Taxonomy" id="516965"/>
    <lineage>
        <taxon>Bacteria</taxon>
        <taxon>Bacillati</taxon>
        <taxon>Bacillota</taxon>
        <taxon>Bacilli</taxon>
        <taxon>Bacillales</taxon>
        <taxon>Paenibacillaceae</taxon>
        <taxon>Paenibacillus</taxon>
    </lineage>
</organism>
<name>A0ABW0K3F4_9BACL</name>
<sequence>MIRQREYELARQDAYYNGDYDAIERIIDAEAIGARIESLQPETENRVGLIHRIDPGTGAIAYALEYVSGLTREEAAPIISELCAALPLDKRVKQCAFCWHLWRDDSRNNTKQTCCDDCKRAFKTLQKRNQRTDKALLAGVVSKKKKTKREENYIWWHEYPFWLNEYEMLKQSWKYEVPYETELIDAILGQRLIYGEGNRKVKNGEDEQDR</sequence>
<evidence type="ECO:0008006" key="3">
    <source>
        <dbReference type="Google" id="ProtNLM"/>
    </source>
</evidence>
<protein>
    <recommendedName>
        <fullName evidence="3">Zinc finger FPG/IleRS-type domain-containing protein</fullName>
    </recommendedName>
</protein>
<keyword evidence="2" id="KW-1185">Reference proteome</keyword>
<gene>
    <name evidence="1" type="ORF">ACFPOG_04965</name>
</gene>
<evidence type="ECO:0000313" key="1">
    <source>
        <dbReference type="EMBL" id="MFC5447597.1"/>
    </source>
</evidence>
<dbReference type="RefSeq" id="WP_270884056.1">
    <property type="nucleotide sequence ID" value="NZ_JAQFVF010000061.1"/>
</dbReference>
<reference evidence="2" key="1">
    <citation type="journal article" date="2019" name="Int. J. Syst. Evol. Microbiol.">
        <title>The Global Catalogue of Microorganisms (GCM) 10K type strain sequencing project: providing services to taxonomists for standard genome sequencing and annotation.</title>
        <authorList>
            <consortium name="The Broad Institute Genomics Platform"/>
            <consortium name="The Broad Institute Genome Sequencing Center for Infectious Disease"/>
            <person name="Wu L."/>
            <person name="Ma J."/>
        </authorList>
    </citation>
    <scope>NUCLEOTIDE SEQUENCE [LARGE SCALE GENOMIC DNA]</scope>
    <source>
        <strain evidence="2">KACC 11904</strain>
    </source>
</reference>
<evidence type="ECO:0000313" key="2">
    <source>
        <dbReference type="Proteomes" id="UP001596044"/>
    </source>
</evidence>
<comment type="caution">
    <text evidence="1">The sequence shown here is derived from an EMBL/GenBank/DDBJ whole genome shotgun (WGS) entry which is preliminary data.</text>
</comment>
<proteinExistence type="predicted"/>